<feature type="region of interest" description="Disordered" evidence="11">
    <location>
        <begin position="1"/>
        <end position="20"/>
    </location>
</feature>
<feature type="domain" description="Conserved Oligomeric Golgi complex subunit 6 C-terminal" evidence="13">
    <location>
        <begin position="236"/>
        <end position="695"/>
    </location>
</feature>
<dbReference type="GO" id="GO:0006891">
    <property type="term" value="P:intra-Golgi vesicle-mediated transport"/>
    <property type="evidence" value="ECO:0007669"/>
    <property type="project" value="UniProtKB-UniRule"/>
</dbReference>
<evidence type="ECO:0000313" key="14">
    <source>
        <dbReference type="EMBL" id="TFL07451.1"/>
    </source>
</evidence>
<keyword evidence="6 10" id="KW-0333">Golgi apparatus</keyword>
<dbReference type="GO" id="GO:0015031">
    <property type="term" value="P:protein transport"/>
    <property type="evidence" value="ECO:0007669"/>
    <property type="project" value="UniProtKB-KW"/>
</dbReference>
<protein>
    <recommendedName>
        <fullName evidence="3 10">Conserved oligomeric Golgi complex subunit 6</fullName>
        <shortName evidence="10">COG complex subunit 6</shortName>
    </recommendedName>
    <alternativeName>
        <fullName evidence="8 10">Component of oligomeric Golgi complex 6</fullName>
    </alternativeName>
</protein>
<comment type="function">
    <text evidence="10">Acts as component of the peripheral membrane COG complex that is involved in intra-Golgi protein trafficking. COG is located at the cis-Golgi, and regulates tethering of retrograde intra-Golgi vesicles and possibly a number of other membrane trafficking events.</text>
</comment>
<dbReference type="EMBL" id="ML178814">
    <property type="protein sequence ID" value="TFL07451.1"/>
    <property type="molecule type" value="Genomic_DNA"/>
</dbReference>
<dbReference type="SMART" id="SM01087">
    <property type="entry name" value="COG6"/>
    <property type="match status" value="1"/>
</dbReference>
<reference evidence="14 15" key="1">
    <citation type="journal article" date="2019" name="Nat. Ecol. Evol.">
        <title>Megaphylogeny resolves global patterns of mushroom evolution.</title>
        <authorList>
            <person name="Varga T."/>
            <person name="Krizsan K."/>
            <person name="Foldi C."/>
            <person name="Dima B."/>
            <person name="Sanchez-Garcia M."/>
            <person name="Sanchez-Ramirez S."/>
            <person name="Szollosi G.J."/>
            <person name="Szarkandi J.G."/>
            <person name="Papp V."/>
            <person name="Albert L."/>
            <person name="Andreopoulos W."/>
            <person name="Angelini C."/>
            <person name="Antonin V."/>
            <person name="Barry K.W."/>
            <person name="Bougher N.L."/>
            <person name="Buchanan P."/>
            <person name="Buyck B."/>
            <person name="Bense V."/>
            <person name="Catcheside P."/>
            <person name="Chovatia M."/>
            <person name="Cooper J."/>
            <person name="Damon W."/>
            <person name="Desjardin D."/>
            <person name="Finy P."/>
            <person name="Geml J."/>
            <person name="Haridas S."/>
            <person name="Hughes K."/>
            <person name="Justo A."/>
            <person name="Karasinski D."/>
            <person name="Kautmanova I."/>
            <person name="Kiss B."/>
            <person name="Kocsube S."/>
            <person name="Kotiranta H."/>
            <person name="LaButti K.M."/>
            <person name="Lechner B.E."/>
            <person name="Liimatainen K."/>
            <person name="Lipzen A."/>
            <person name="Lukacs Z."/>
            <person name="Mihaltcheva S."/>
            <person name="Morgado L.N."/>
            <person name="Niskanen T."/>
            <person name="Noordeloos M.E."/>
            <person name="Ohm R.A."/>
            <person name="Ortiz-Santana B."/>
            <person name="Ovrebo C."/>
            <person name="Racz N."/>
            <person name="Riley R."/>
            <person name="Savchenko A."/>
            <person name="Shiryaev A."/>
            <person name="Soop K."/>
            <person name="Spirin V."/>
            <person name="Szebenyi C."/>
            <person name="Tomsovsky M."/>
            <person name="Tulloss R.E."/>
            <person name="Uehling J."/>
            <person name="Grigoriev I.V."/>
            <person name="Vagvolgyi C."/>
            <person name="Papp T."/>
            <person name="Martin F.M."/>
            <person name="Miettinen O."/>
            <person name="Hibbett D.S."/>
            <person name="Nagy L.G."/>
        </authorList>
    </citation>
    <scope>NUCLEOTIDE SEQUENCE [LARGE SCALE GENOMIC DNA]</scope>
    <source>
        <strain evidence="14 15">CBS 309.79</strain>
    </source>
</reference>
<evidence type="ECO:0000256" key="1">
    <source>
        <dbReference type="ARBA" id="ARBA00004395"/>
    </source>
</evidence>
<dbReference type="GO" id="GO:0017119">
    <property type="term" value="C:Golgi transport complex"/>
    <property type="evidence" value="ECO:0007669"/>
    <property type="project" value="UniProtKB-UniRule"/>
</dbReference>
<keyword evidence="5 10" id="KW-0653">Protein transport</keyword>
<evidence type="ECO:0000259" key="12">
    <source>
        <dbReference type="Pfam" id="PF06419"/>
    </source>
</evidence>
<dbReference type="Proteomes" id="UP000305067">
    <property type="component" value="Unassembled WGS sequence"/>
</dbReference>
<evidence type="ECO:0000256" key="11">
    <source>
        <dbReference type="SAM" id="MobiDB-lite"/>
    </source>
</evidence>
<keyword evidence="15" id="KW-1185">Reference proteome</keyword>
<feature type="compositionally biased region" description="Polar residues" evidence="11">
    <location>
        <begin position="1"/>
        <end position="19"/>
    </location>
</feature>
<dbReference type="Pfam" id="PF20653">
    <property type="entry name" value="COG6_C"/>
    <property type="match status" value="1"/>
</dbReference>
<sequence>MAATLHSDSASPQPRNPTSLRIYKILGTSFNDPGTQDALRTVSELYAPEALAARSSKEASTDATEDSPLQPHHEPPSLSSRVNSTSQDLTHGIEDIAAAARQNLRKDTEKRLTDTSRKYLTALGEINAKLELLQTHVNLMRTSCNEADQHLQASTDASKSMLEHASSLRNQRQQVEDRKSIVSLFISRFTLLDAEALALTSRDASVDETFFRAMDRAEQIRDDCRVLMSGEEGPSQAGLDIMAKMSSQIEQGYEKMLRWTAHAFRQMGRDSQLDVHPSLRAAVVRLRKRPELLHEVLGQLAEIRQDTVLSSFITALTRGGPSGLPRPIEIHAHDPLRYVGDMLAWVHQAIAAEREFLESLFDVKGDRRMVGATRSFAKAEATEEEGWLFEMMDAAVTKLCVPLKARVEQTIRSQQSGIVSYKVANLLQFYWITMSRTIGEEALLSKALRGLTDLAFTVFYDEVQAHAKTLTENMMDPNDTSVAPPYALLDHVQVLKEILNVYQSFLNEDQEDDQSHELVRILDIMVDSAVNMCTVGASDKMAIRPVWDGRVFVLNCLTYIQNVLEGYAFTGRKQTSLAETIKTHTGILLEDHYQNLMEDTGLKGFANVSSSYDESGPLSHQPGARAHEVQAYLHQFASWLSMVEIGHSPRLTRLTQHKLHSEIHEAALERLVEVYRQLCAEVRRPSHKYEAAATLLGSERPFGQVALLQQILGVADRADLKEGSSQ</sequence>
<dbReference type="AlphaFoldDB" id="A0A5C3R3A8"/>
<dbReference type="PANTHER" id="PTHR21506">
    <property type="entry name" value="COMPONENT OF OLIGOMERIC GOLGI COMPLEX 6"/>
    <property type="match status" value="1"/>
</dbReference>
<evidence type="ECO:0000256" key="4">
    <source>
        <dbReference type="ARBA" id="ARBA00022448"/>
    </source>
</evidence>
<keyword evidence="7 10" id="KW-0472">Membrane</keyword>
<feature type="region of interest" description="Disordered" evidence="11">
    <location>
        <begin position="52"/>
        <end position="87"/>
    </location>
</feature>
<name>A0A5C3R3A8_9AGAR</name>
<feature type="domain" description="Conserved oligomeric complex COG6 N-terminal" evidence="12">
    <location>
        <begin position="97"/>
        <end position="201"/>
    </location>
</feature>
<evidence type="ECO:0000256" key="5">
    <source>
        <dbReference type="ARBA" id="ARBA00022927"/>
    </source>
</evidence>
<dbReference type="InterPro" id="IPR048369">
    <property type="entry name" value="COG6_C"/>
</dbReference>
<dbReference type="PANTHER" id="PTHR21506:SF0">
    <property type="entry name" value="CONSERVED OLIGOMERIC GOLGI COMPLEX SUBUNIT 6"/>
    <property type="match status" value="1"/>
</dbReference>
<evidence type="ECO:0000256" key="8">
    <source>
        <dbReference type="ARBA" id="ARBA00031348"/>
    </source>
</evidence>
<feature type="compositionally biased region" description="Polar residues" evidence="11">
    <location>
        <begin position="77"/>
        <end position="87"/>
    </location>
</feature>
<evidence type="ECO:0000256" key="10">
    <source>
        <dbReference type="RuleBase" id="RU365075"/>
    </source>
</evidence>
<evidence type="ECO:0000256" key="3">
    <source>
        <dbReference type="ARBA" id="ARBA00020973"/>
    </source>
</evidence>
<dbReference type="Pfam" id="PF06419">
    <property type="entry name" value="COG6_N"/>
    <property type="match status" value="1"/>
</dbReference>
<organism evidence="14 15">
    <name type="scientific">Pterulicium gracile</name>
    <dbReference type="NCBI Taxonomy" id="1884261"/>
    <lineage>
        <taxon>Eukaryota</taxon>
        <taxon>Fungi</taxon>
        <taxon>Dikarya</taxon>
        <taxon>Basidiomycota</taxon>
        <taxon>Agaricomycotina</taxon>
        <taxon>Agaricomycetes</taxon>
        <taxon>Agaricomycetidae</taxon>
        <taxon>Agaricales</taxon>
        <taxon>Pleurotineae</taxon>
        <taxon>Pterulaceae</taxon>
        <taxon>Pterulicium</taxon>
    </lineage>
</organism>
<gene>
    <name evidence="14" type="ORF">BDV98DRAFT_557884</name>
</gene>
<evidence type="ECO:0000313" key="15">
    <source>
        <dbReference type="Proteomes" id="UP000305067"/>
    </source>
</evidence>
<proteinExistence type="inferred from homology"/>
<accession>A0A5C3R3A8</accession>
<evidence type="ECO:0000256" key="2">
    <source>
        <dbReference type="ARBA" id="ARBA00011023"/>
    </source>
</evidence>
<comment type="subcellular location">
    <subcellularLocation>
        <location evidence="1 10">Golgi apparatus membrane</location>
        <topology evidence="1 10">Peripheral membrane protein</topology>
    </subcellularLocation>
</comment>
<dbReference type="InterPro" id="IPR010490">
    <property type="entry name" value="COG6"/>
</dbReference>
<comment type="function">
    <text evidence="9">Acts as a component of the peripheral membrane COG complex that is involved in intra-Golgi protein trafficking. COG is located at the cis-Golgi, and regulates tethering of retrograde intra-Golgi vesicles and possibly a number of other membrane trafficking events.</text>
</comment>
<evidence type="ECO:0000259" key="13">
    <source>
        <dbReference type="Pfam" id="PF20653"/>
    </source>
</evidence>
<dbReference type="GO" id="GO:0000139">
    <property type="term" value="C:Golgi membrane"/>
    <property type="evidence" value="ECO:0007669"/>
    <property type="project" value="UniProtKB-SubCell"/>
</dbReference>
<comment type="similarity">
    <text evidence="2 10">Belongs to the COG6 family.</text>
</comment>
<dbReference type="STRING" id="1884261.A0A5C3R3A8"/>
<dbReference type="InterPro" id="IPR048368">
    <property type="entry name" value="COG6_N"/>
</dbReference>
<evidence type="ECO:0000256" key="6">
    <source>
        <dbReference type="ARBA" id="ARBA00023034"/>
    </source>
</evidence>
<keyword evidence="4 10" id="KW-0813">Transport</keyword>
<comment type="subunit">
    <text evidence="10">Component of the conserved oligomeric Golgi complex.</text>
</comment>
<dbReference type="OrthoDB" id="272987at2759"/>
<evidence type="ECO:0000256" key="7">
    <source>
        <dbReference type="ARBA" id="ARBA00023136"/>
    </source>
</evidence>
<evidence type="ECO:0000256" key="9">
    <source>
        <dbReference type="ARBA" id="ARBA00043873"/>
    </source>
</evidence>